<gene>
    <name evidence="12" type="ORF">O3M35_007968</name>
</gene>
<evidence type="ECO:0000256" key="2">
    <source>
        <dbReference type="ARBA" id="ARBA00022705"/>
    </source>
</evidence>
<dbReference type="GO" id="GO:0003688">
    <property type="term" value="F:DNA replication origin binding"/>
    <property type="evidence" value="ECO:0007669"/>
    <property type="project" value="UniProtKB-UniRule"/>
</dbReference>
<dbReference type="EMBL" id="JAPXFL010000004">
    <property type="protein sequence ID" value="KAK9508271.1"/>
    <property type="molecule type" value="Genomic_DNA"/>
</dbReference>
<dbReference type="GO" id="GO:0003697">
    <property type="term" value="F:single-stranded DNA binding"/>
    <property type="evidence" value="ECO:0007669"/>
    <property type="project" value="TreeGrafter"/>
</dbReference>
<keyword evidence="2 10" id="KW-0235">DNA replication</keyword>
<name>A0AAW1DC33_9HEMI</name>
<dbReference type="InterPro" id="IPR018525">
    <property type="entry name" value="MCM_CS"/>
</dbReference>
<evidence type="ECO:0000256" key="9">
    <source>
        <dbReference type="RuleBase" id="RU004070"/>
    </source>
</evidence>
<evidence type="ECO:0000256" key="4">
    <source>
        <dbReference type="ARBA" id="ARBA00022806"/>
    </source>
</evidence>
<reference evidence="12 13" key="1">
    <citation type="submission" date="2022-12" db="EMBL/GenBank/DDBJ databases">
        <title>Chromosome-level genome assembly of true bugs.</title>
        <authorList>
            <person name="Ma L."/>
            <person name="Li H."/>
        </authorList>
    </citation>
    <scope>NUCLEOTIDE SEQUENCE [LARGE SCALE GENOMIC DNA]</scope>
    <source>
        <strain evidence="12">Lab_2022b</strain>
    </source>
</reference>
<dbReference type="GO" id="GO:0042555">
    <property type="term" value="C:MCM complex"/>
    <property type="evidence" value="ECO:0007669"/>
    <property type="project" value="UniProtKB-UniRule"/>
</dbReference>
<comment type="subunit">
    <text evidence="10">Component of the MCM2-7 complex.</text>
</comment>
<keyword evidence="6 9" id="KW-0238">DNA-binding</keyword>
<dbReference type="InterPro" id="IPR031327">
    <property type="entry name" value="MCM"/>
</dbReference>
<dbReference type="PANTHER" id="PTHR11630:SF42">
    <property type="entry name" value="DNA REPLICATION LICENSING FACTOR MCM5"/>
    <property type="match status" value="1"/>
</dbReference>
<keyword evidence="7 10" id="KW-0131">Cell cycle</keyword>
<keyword evidence="3 9" id="KW-0547">Nucleotide-binding</keyword>
<keyword evidence="10" id="KW-0539">Nucleus</keyword>
<sequence length="466" mass="52283">MPRHIQLYVDRFLCDKVVPGNRVSVLGVFSIRKNKPATKGGSNRDKTVGVRTPYIRVIGVTHDFDVIGGRNSTSSFTPEEEDLFRKLASSPNIYERLAKSIAPSIFGFEDIKKAIACLLFSGSRKLLPDGLTRRGDINILLLGDPGTAKSQVLKFVEKVSPIAVYTSGKGSSAAGLTASVVRDPHSRNFALEGGAMVLADGGVVCIDEFDKMREDDRVAIHEAMEQQTISIAKAGLTTTTILSRFDMIFIVKDEHNQERDITIAKHIMNIHMKTNDASAEPKDGELSLQLLKKYLNYCRRRCGPRLSQEAGEKLKTKYVLMRESTQKHEQENEKTLSIPITVRQLEAIIRISESLAKMELQPFATERHVDEALRLFQVSTLDAAMSGSLAGADEFTTSVDHDVFMKIEKQLKRRFAVGVQVSEHTIINDFVRQKYPEVAVRKVIQAMIMRGELMHRMQRKLLLRIR</sequence>
<keyword evidence="4 10" id="KW-0347">Helicase</keyword>
<dbReference type="InterPro" id="IPR041562">
    <property type="entry name" value="MCM_lid"/>
</dbReference>
<comment type="subcellular location">
    <subcellularLocation>
        <location evidence="10">Nucleus</location>
    </subcellularLocation>
</comment>
<evidence type="ECO:0000256" key="6">
    <source>
        <dbReference type="ARBA" id="ARBA00023125"/>
    </source>
</evidence>
<keyword evidence="5 9" id="KW-0067">ATP-binding</keyword>
<dbReference type="SUPFAM" id="SSF52540">
    <property type="entry name" value="P-loop containing nucleoside triphosphate hydrolases"/>
    <property type="match status" value="1"/>
</dbReference>
<dbReference type="GO" id="GO:0043138">
    <property type="term" value="F:3'-5' DNA helicase activity"/>
    <property type="evidence" value="ECO:0007669"/>
    <property type="project" value="TreeGrafter"/>
</dbReference>
<dbReference type="PANTHER" id="PTHR11630">
    <property type="entry name" value="DNA REPLICATION LICENSING FACTOR MCM FAMILY MEMBER"/>
    <property type="match status" value="1"/>
</dbReference>
<dbReference type="InterPro" id="IPR054125">
    <property type="entry name" value="MCM5_C"/>
</dbReference>
<feature type="domain" description="MCM C-terminal AAA(+) ATPase" evidence="11">
    <location>
        <begin position="93"/>
        <end position="267"/>
    </location>
</feature>
<organism evidence="12 13">
    <name type="scientific">Rhynocoris fuscipes</name>
    <dbReference type="NCBI Taxonomy" id="488301"/>
    <lineage>
        <taxon>Eukaryota</taxon>
        <taxon>Metazoa</taxon>
        <taxon>Ecdysozoa</taxon>
        <taxon>Arthropoda</taxon>
        <taxon>Hexapoda</taxon>
        <taxon>Insecta</taxon>
        <taxon>Pterygota</taxon>
        <taxon>Neoptera</taxon>
        <taxon>Paraneoptera</taxon>
        <taxon>Hemiptera</taxon>
        <taxon>Heteroptera</taxon>
        <taxon>Panheteroptera</taxon>
        <taxon>Cimicomorpha</taxon>
        <taxon>Reduviidae</taxon>
        <taxon>Harpactorinae</taxon>
        <taxon>Harpactorini</taxon>
        <taxon>Rhynocoris</taxon>
    </lineage>
</organism>
<dbReference type="GO" id="GO:0005634">
    <property type="term" value="C:nucleus"/>
    <property type="evidence" value="ECO:0007669"/>
    <property type="project" value="UniProtKB-SubCell"/>
</dbReference>
<dbReference type="Proteomes" id="UP001461498">
    <property type="component" value="Unassembled WGS sequence"/>
</dbReference>
<evidence type="ECO:0000256" key="8">
    <source>
        <dbReference type="ARBA" id="ARBA00048432"/>
    </source>
</evidence>
<dbReference type="Pfam" id="PF17855">
    <property type="entry name" value="MCM_lid"/>
    <property type="match status" value="1"/>
</dbReference>
<accession>A0AAW1DC33</accession>
<evidence type="ECO:0000256" key="1">
    <source>
        <dbReference type="ARBA" id="ARBA00008010"/>
    </source>
</evidence>
<keyword evidence="13" id="KW-1185">Reference proteome</keyword>
<dbReference type="PRINTS" id="PR01657">
    <property type="entry name" value="MCMFAMILY"/>
</dbReference>
<dbReference type="PROSITE" id="PS50051">
    <property type="entry name" value="MCM_2"/>
    <property type="match status" value="1"/>
</dbReference>
<evidence type="ECO:0000256" key="7">
    <source>
        <dbReference type="ARBA" id="ARBA00023306"/>
    </source>
</evidence>
<dbReference type="EC" id="3.6.4.12" evidence="10"/>
<dbReference type="Gene3D" id="2.40.50.140">
    <property type="entry name" value="Nucleic acid-binding proteins"/>
    <property type="match status" value="1"/>
</dbReference>
<keyword evidence="10" id="KW-0378">Hydrolase</keyword>
<protein>
    <recommendedName>
        <fullName evidence="10">DNA replication licensing factor MCM5</fullName>
        <ecNumber evidence="10">3.6.4.12</ecNumber>
    </recommendedName>
</protein>
<comment type="caution">
    <text evidence="12">The sequence shown here is derived from an EMBL/GenBank/DDBJ whole genome shotgun (WGS) entry which is preliminary data.</text>
</comment>
<dbReference type="GO" id="GO:0006270">
    <property type="term" value="P:DNA replication initiation"/>
    <property type="evidence" value="ECO:0007669"/>
    <property type="project" value="UniProtKB-UniRule"/>
</dbReference>
<dbReference type="GO" id="GO:0000727">
    <property type="term" value="P:double-strand break repair via break-induced replication"/>
    <property type="evidence" value="ECO:0007669"/>
    <property type="project" value="TreeGrafter"/>
</dbReference>
<dbReference type="Pfam" id="PF00493">
    <property type="entry name" value="MCM"/>
    <property type="match status" value="1"/>
</dbReference>
<dbReference type="PROSITE" id="PS00847">
    <property type="entry name" value="MCM_1"/>
    <property type="match status" value="1"/>
</dbReference>
<dbReference type="InterPro" id="IPR008048">
    <property type="entry name" value="MCM5"/>
</dbReference>
<dbReference type="InterPro" id="IPR027417">
    <property type="entry name" value="P-loop_NTPase"/>
</dbReference>
<dbReference type="GO" id="GO:0017116">
    <property type="term" value="F:single-stranded DNA helicase activity"/>
    <property type="evidence" value="ECO:0007669"/>
    <property type="project" value="TreeGrafter"/>
</dbReference>
<dbReference type="GO" id="GO:0005524">
    <property type="term" value="F:ATP binding"/>
    <property type="evidence" value="ECO:0007669"/>
    <property type="project" value="UniProtKB-UniRule"/>
</dbReference>
<dbReference type="Pfam" id="PF21933">
    <property type="entry name" value="MCM5_C"/>
    <property type="match status" value="1"/>
</dbReference>
<dbReference type="PRINTS" id="PR01661">
    <property type="entry name" value="MCMPROTEIN5"/>
</dbReference>
<comment type="similarity">
    <text evidence="1 9">Belongs to the MCM family.</text>
</comment>
<evidence type="ECO:0000256" key="3">
    <source>
        <dbReference type="ARBA" id="ARBA00022741"/>
    </source>
</evidence>
<evidence type="ECO:0000313" key="13">
    <source>
        <dbReference type="Proteomes" id="UP001461498"/>
    </source>
</evidence>
<evidence type="ECO:0000259" key="11">
    <source>
        <dbReference type="PROSITE" id="PS50051"/>
    </source>
</evidence>
<dbReference type="SUPFAM" id="SSF50249">
    <property type="entry name" value="Nucleic acid-binding proteins"/>
    <property type="match status" value="1"/>
</dbReference>
<dbReference type="InterPro" id="IPR012340">
    <property type="entry name" value="NA-bd_OB-fold"/>
</dbReference>
<dbReference type="GO" id="GO:0016787">
    <property type="term" value="F:hydrolase activity"/>
    <property type="evidence" value="ECO:0007669"/>
    <property type="project" value="UniProtKB-KW"/>
</dbReference>
<comment type="catalytic activity">
    <reaction evidence="8">
        <text>ATP + H2O = ADP + phosphate + H(+)</text>
        <dbReference type="Rhea" id="RHEA:13065"/>
        <dbReference type="ChEBI" id="CHEBI:15377"/>
        <dbReference type="ChEBI" id="CHEBI:15378"/>
        <dbReference type="ChEBI" id="CHEBI:30616"/>
        <dbReference type="ChEBI" id="CHEBI:43474"/>
        <dbReference type="ChEBI" id="CHEBI:456216"/>
        <dbReference type="EC" id="3.6.4.12"/>
    </reaction>
    <physiologicalReaction direction="left-to-right" evidence="8">
        <dbReference type="Rhea" id="RHEA:13066"/>
    </physiologicalReaction>
</comment>
<dbReference type="Gene3D" id="3.40.50.300">
    <property type="entry name" value="P-loop containing nucleotide triphosphate hydrolases"/>
    <property type="match status" value="2"/>
</dbReference>
<comment type="function">
    <text evidence="10">Acts as component of the MCM2-7 complex (MCM complex) which is the replicative helicase essential for 'once per cell cycle' DNA replication initiation and elongation in eukaryotic cells. The active ATPase sites in the MCM2-7 ring are formed through the interaction surfaces of two neighboring subunits such that a critical structure of a conserved arginine finger motif is provided in trans relative to the ATP-binding site of the Walker A box of the adjacent subunit. The six ATPase active sites, however, are likely to contribute differentially to the complex helicase activity.</text>
</comment>
<proteinExistence type="inferred from homology"/>
<dbReference type="InterPro" id="IPR001208">
    <property type="entry name" value="MCM_dom"/>
</dbReference>
<dbReference type="SMART" id="SM00350">
    <property type="entry name" value="MCM"/>
    <property type="match status" value="1"/>
</dbReference>
<evidence type="ECO:0000313" key="12">
    <source>
        <dbReference type="EMBL" id="KAK9508271.1"/>
    </source>
</evidence>
<evidence type="ECO:0000256" key="5">
    <source>
        <dbReference type="ARBA" id="ARBA00022840"/>
    </source>
</evidence>
<evidence type="ECO:0000256" key="10">
    <source>
        <dbReference type="RuleBase" id="RU368063"/>
    </source>
</evidence>
<dbReference type="AlphaFoldDB" id="A0AAW1DC33"/>